<evidence type="ECO:0000313" key="1">
    <source>
        <dbReference type="EMBL" id="GBN44130.1"/>
    </source>
</evidence>
<evidence type="ECO:0000313" key="2">
    <source>
        <dbReference type="Proteomes" id="UP000499080"/>
    </source>
</evidence>
<comment type="caution">
    <text evidence="1">The sequence shown here is derived from an EMBL/GenBank/DDBJ whole genome shotgun (WGS) entry which is preliminary data.</text>
</comment>
<dbReference type="Proteomes" id="UP000499080">
    <property type="component" value="Unassembled WGS sequence"/>
</dbReference>
<dbReference type="AlphaFoldDB" id="A0A4Y2P0Q2"/>
<reference evidence="1 2" key="1">
    <citation type="journal article" date="2019" name="Sci. Rep.">
        <title>Orb-weaving spider Araneus ventricosus genome elucidates the spidroin gene catalogue.</title>
        <authorList>
            <person name="Kono N."/>
            <person name="Nakamura H."/>
            <person name="Ohtoshi R."/>
            <person name="Moran D.A.P."/>
            <person name="Shinohara A."/>
            <person name="Yoshida Y."/>
            <person name="Fujiwara M."/>
            <person name="Mori M."/>
            <person name="Tomita M."/>
            <person name="Arakawa K."/>
        </authorList>
    </citation>
    <scope>NUCLEOTIDE SEQUENCE [LARGE SCALE GENOMIC DNA]</scope>
</reference>
<dbReference type="EMBL" id="BGPR01010078">
    <property type="protein sequence ID" value="GBN44130.1"/>
    <property type="molecule type" value="Genomic_DNA"/>
</dbReference>
<accession>A0A4Y2P0Q2</accession>
<name>A0A4Y2P0Q2_ARAVE</name>
<organism evidence="1 2">
    <name type="scientific">Araneus ventricosus</name>
    <name type="common">Orbweaver spider</name>
    <name type="synonym">Epeira ventricosa</name>
    <dbReference type="NCBI Taxonomy" id="182803"/>
    <lineage>
        <taxon>Eukaryota</taxon>
        <taxon>Metazoa</taxon>
        <taxon>Ecdysozoa</taxon>
        <taxon>Arthropoda</taxon>
        <taxon>Chelicerata</taxon>
        <taxon>Arachnida</taxon>
        <taxon>Araneae</taxon>
        <taxon>Araneomorphae</taxon>
        <taxon>Entelegynae</taxon>
        <taxon>Araneoidea</taxon>
        <taxon>Araneidae</taxon>
        <taxon>Araneus</taxon>
    </lineage>
</organism>
<sequence length="161" mass="18689">MFRPLFERFSSPADRPAYRSSGNPPLSTLNFVYLAGLPEAIMSHHYCSFEPFSNSRILLEHSNTLSSLLTNKLWKGDYRSLTQALRQKAFIGVDQQISGDMIQEHSLIVRWLIVFSSFLLICEINDFNYKPRRLLPQHSAPFRQPIQGNYFHLGNTLLWQQ</sequence>
<gene>
    <name evidence="1" type="ORF">AVEN_1788_1</name>
</gene>
<keyword evidence="2" id="KW-1185">Reference proteome</keyword>
<proteinExistence type="predicted"/>
<protein>
    <submittedName>
        <fullName evidence="1">Uncharacterized protein</fullName>
    </submittedName>
</protein>